<feature type="binding site" evidence="12">
    <location>
        <position position="397"/>
    </location>
    <ligand>
        <name>Zn(2+)</name>
        <dbReference type="ChEBI" id="CHEBI:29105"/>
        <note>catalytic</note>
    </ligand>
</feature>
<dbReference type="GO" id="GO:0008270">
    <property type="term" value="F:zinc ion binding"/>
    <property type="evidence" value="ECO:0007669"/>
    <property type="project" value="InterPro"/>
</dbReference>
<sequence>MRTFSTNLLSTVLLAVLLVKAAPHPAYSRDSTRQAKAIGRALNVDSYHPKASFQTYGEGKEVNSFVLGDLETSTVSFVASELGLDSSTISYSSGRTTDNGMSYAYAKQYHDGVPLANAVANVAFKNGKAVAFGSSFVDTSNIASSQPSIDLDSSVISKVEDAFAATYNGVNSLEYLVQSDGSIALTHVVQVRNATTNEGYEAFVDAHSGDILALTDFLAEATYTVLPITKQNVLEGEETLVDPEDLESSPLGWVQNDETAGNNVVAYKGTPTNTTVESSADTFDYPYDIAVDPTEGGNIDAARTNAFYIINKVHDFTYKYGWNESAYNFQLDNFGNGGAGGDRVQMSVQDSSGFNNANFQTLPDGQNGTCRMYIFTLTTPNRDGDFQNDIIVHEFTHGLTNRMTGGGTARCLQITESRGLGEGWSDAMAEWTEQTSGTITDFVTGTWVVNNPAGVRHFPYSTDPTVNPLRYSALASLSEVHNIGEVWANMLHNVYAPLVGAHGWSATAMEDPSGPEGNIVYLHLFIDALALQPCNPTFVDARDAWIQADVNRYNGANACILWNAFASRGLGMNAANYVDDETVPDGC</sequence>
<feature type="binding site" evidence="12">
    <location>
        <position position="393"/>
    </location>
    <ligand>
        <name>Zn(2+)</name>
        <dbReference type="ChEBI" id="CHEBI:29105"/>
        <note>catalytic</note>
    </ligand>
</feature>
<dbReference type="PANTHER" id="PTHR33478:SF1">
    <property type="entry name" value="EXTRACELLULAR METALLOPROTEINASE MEP"/>
    <property type="match status" value="1"/>
</dbReference>
<feature type="active site" evidence="11">
    <location>
        <position position="394"/>
    </location>
</feature>
<keyword evidence="9 13" id="KW-0482">Metalloprotease</keyword>
<organism evidence="15 16">
    <name type="scientific">Armillaria solidipes</name>
    <dbReference type="NCBI Taxonomy" id="1076256"/>
    <lineage>
        <taxon>Eukaryota</taxon>
        <taxon>Fungi</taxon>
        <taxon>Dikarya</taxon>
        <taxon>Basidiomycota</taxon>
        <taxon>Agaricomycotina</taxon>
        <taxon>Agaricomycetes</taxon>
        <taxon>Agaricomycetidae</taxon>
        <taxon>Agaricales</taxon>
        <taxon>Marasmiineae</taxon>
        <taxon>Physalacriaceae</taxon>
        <taxon>Armillaria</taxon>
    </lineage>
</organism>
<dbReference type="EC" id="3.4.24.-" evidence="13"/>
<evidence type="ECO:0000256" key="12">
    <source>
        <dbReference type="PIRSR" id="PIRSR601842-2"/>
    </source>
</evidence>
<dbReference type="PANTHER" id="PTHR33478">
    <property type="entry name" value="EXTRACELLULAR METALLOPROTEINASE MEP"/>
    <property type="match status" value="1"/>
</dbReference>
<evidence type="ECO:0000256" key="7">
    <source>
        <dbReference type="ARBA" id="ARBA00022801"/>
    </source>
</evidence>
<keyword evidence="16" id="KW-1185">Reference proteome</keyword>
<feature type="chain" id="PRO_5013431339" description="Extracellular metalloproteinase" evidence="13">
    <location>
        <begin position="22"/>
        <end position="587"/>
    </location>
</feature>
<keyword evidence="3 13" id="KW-0964">Secreted</keyword>
<evidence type="ECO:0000256" key="5">
    <source>
        <dbReference type="ARBA" id="ARBA00022723"/>
    </source>
</evidence>
<keyword evidence="7 13" id="KW-0378">Hydrolase</keyword>
<dbReference type="EMBL" id="KZ293421">
    <property type="protein sequence ID" value="PBK72769.1"/>
    <property type="molecule type" value="Genomic_DNA"/>
</dbReference>
<keyword evidence="6 13" id="KW-0732">Signal</keyword>
<evidence type="ECO:0000256" key="10">
    <source>
        <dbReference type="ARBA" id="ARBA00023145"/>
    </source>
</evidence>
<dbReference type="InterPro" id="IPR050371">
    <property type="entry name" value="Fungal_virulence_M36"/>
</dbReference>
<reference evidence="16" key="1">
    <citation type="journal article" date="2017" name="Nat. Ecol. Evol.">
        <title>Genome expansion and lineage-specific genetic innovations in the forest pathogenic fungi Armillaria.</title>
        <authorList>
            <person name="Sipos G."/>
            <person name="Prasanna A.N."/>
            <person name="Walter M.C."/>
            <person name="O'Connor E."/>
            <person name="Balint B."/>
            <person name="Krizsan K."/>
            <person name="Kiss B."/>
            <person name="Hess J."/>
            <person name="Varga T."/>
            <person name="Slot J."/>
            <person name="Riley R."/>
            <person name="Boka B."/>
            <person name="Rigling D."/>
            <person name="Barry K."/>
            <person name="Lee J."/>
            <person name="Mihaltcheva S."/>
            <person name="LaButti K."/>
            <person name="Lipzen A."/>
            <person name="Waldron R."/>
            <person name="Moloney N.M."/>
            <person name="Sperisen C."/>
            <person name="Kredics L."/>
            <person name="Vagvoelgyi C."/>
            <person name="Patrignani A."/>
            <person name="Fitzpatrick D."/>
            <person name="Nagy I."/>
            <person name="Doyle S."/>
            <person name="Anderson J.B."/>
            <person name="Grigoriev I.V."/>
            <person name="Gueldener U."/>
            <person name="Muensterkoetter M."/>
            <person name="Nagy L.G."/>
        </authorList>
    </citation>
    <scope>NUCLEOTIDE SEQUENCE [LARGE SCALE GENOMIC DNA]</scope>
    <source>
        <strain evidence="16">28-4</strain>
    </source>
</reference>
<evidence type="ECO:0000256" key="1">
    <source>
        <dbReference type="ARBA" id="ARBA00004613"/>
    </source>
</evidence>
<feature type="signal peptide" evidence="13">
    <location>
        <begin position="1"/>
        <end position="21"/>
    </location>
</feature>
<dbReference type="InterPro" id="IPR027268">
    <property type="entry name" value="Peptidase_M4/M1_CTD_sf"/>
</dbReference>
<accession>A0A2H3BPH5</accession>
<evidence type="ECO:0000313" key="15">
    <source>
        <dbReference type="EMBL" id="PBK72769.1"/>
    </source>
</evidence>
<gene>
    <name evidence="15" type="ORF">ARMSODRAFT_881547</name>
</gene>
<dbReference type="CDD" id="cd09596">
    <property type="entry name" value="M36"/>
    <property type="match status" value="1"/>
</dbReference>
<dbReference type="Pfam" id="PF07504">
    <property type="entry name" value="FTP"/>
    <property type="match status" value="1"/>
</dbReference>
<dbReference type="GO" id="GO:0005615">
    <property type="term" value="C:extracellular space"/>
    <property type="evidence" value="ECO:0007669"/>
    <property type="project" value="InterPro"/>
</dbReference>
<feature type="binding site" evidence="12">
    <location>
        <position position="422"/>
    </location>
    <ligand>
        <name>Zn(2+)</name>
        <dbReference type="ChEBI" id="CHEBI:29105"/>
        <note>catalytic</note>
    </ligand>
</feature>
<dbReference type="GO" id="GO:0006508">
    <property type="term" value="P:proteolysis"/>
    <property type="evidence" value="ECO:0007669"/>
    <property type="project" value="UniProtKB-KW"/>
</dbReference>
<evidence type="ECO:0000256" key="3">
    <source>
        <dbReference type="ARBA" id="ARBA00022525"/>
    </source>
</evidence>
<evidence type="ECO:0000259" key="14">
    <source>
        <dbReference type="Pfam" id="PF07504"/>
    </source>
</evidence>
<evidence type="ECO:0000256" key="9">
    <source>
        <dbReference type="ARBA" id="ARBA00023049"/>
    </source>
</evidence>
<keyword evidence="5 12" id="KW-0479">Metal-binding</keyword>
<evidence type="ECO:0000256" key="11">
    <source>
        <dbReference type="PIRSR" id="PIRSR601842-1"/>
    </source>
</evidence>
<keyword evidence="10 13" id="KW-0865">Zymogen</keyword>
<dbReference type="Gene3D" id="3.10.170.10">
    <property type="match status" value="1"/>
</dbReference>
<proteinExistence type="inferred from homology"/>
<protein>
    <recommendedName>
        <fullName evidence="13">Extracellular metalloproteinase</fullName>
        <ecNumber evidence="13">3.4.24.-</ecNumber>
    </recommendedName>
    <alternativeName>
        <fullName evidence="13">Fungalysin</fullName>
    </alternativeName>
</protein>
<evidence type="ECO:0000256" key="13">
    <source>
        <dbReference type="RuleBase" id="RU364017"/>
    </source>
</evidence>
<dbReference type="InterPro" id="IPR011096">
    <property type="entry name" value="FTP_domain"/>
</dbReference>
<keyword evidence="4 13" id="KW-0645">Protease</keyword>
<dbReference type="InterPro" id="IPR001842">
    <property type="entry name" value="Peptidase_M36"/>
</dbReference>
<dbReference type="Gene3D" id="1.10.390.10">
    <property type="entry name" value="Neutral Protease Domain 2"/>
    <property type="match status" value="1"/>
</dbReference>
<evidence type="ECO:0000313" key="16">
    <source>
        <dbReference type="Proteomes" id="UP000218334"/>
    </source>
</evidence>
<comment type="cofactor">
    <cofactor evidence="12">
        <name>Zn(2+)</name>
        <dbReference type="ChEBI" id="CHEBI:29105"/>
    </cofactor>
    <text evidence="12">Binds 1 zinc ion per subunit.</text>
</comment>
<evidence type="ECO:0000256" key="4">
    <source>
        <dbReference type="ARBA" id="ARBA00022670"/>
    </source>
</evidence>
<feature type="binding site" evidence="12">
    <location>
        <position position="220"/>
    </location>
    <ligand>
        <name>Zn(2+)</name>
        <dbReference type="ChEBI" id="CHEBI:29105"/>
        <note>catalytic</note>
    </ligand>
</feature>
<comment type="subcellular location">
    <subcellularLocation>
        <location evidence="1 13">Secreted</location>
    </subcellularLocation>
</comment>
<name>A0A2H3BPH5_9AGAR</name>
<dbReference type="Pfam" id="PF02128">
    <property type="entry name" value="Peptidase_M36"/>
    <property type="match status" value="1"/>
</dbReference>
<dbReference type="PRINTS" id="PR00999">
    <property type="entry name" value="FUNGALYSIN"/>
</dbReference>
<feature type="domain" description="FTP" evidence="14">
    <location>
        <begin position="96"/>
        <end position="136"/>
    </location>
</feature>
<evidence type="ECO:0000256" key="2">
    <source>
        <dbReference type="ARBA" id="ARBA00006006"/>
    </source>
</evidence>
<dbReference type="AlphaFoldDB" id="A0A2H3BPH5"/>
<evidence type="ECO:0000256" key="6">
    <source>
        <dbReference type="ARBA" id="ARBA00022729"/>
    </source>
</evidence>
<comment type="similarity">
    <text evidence="2 13">Belongs to the peptidase M36 family.</text>
</comment>
<dbReference type="Proteomes" id="UP000218334">
    <property type="component" value="Unassembled WGS sequence"/>
</dbReference>
<keyword evidence="8 12" id="KW-0862">Zinc</keyword>
<evidence type="ECO:0000256" key="8">
    <source>
        <dbReference type="ARBA" id="ARBA00022833"/>
    </source>
</evidence>
<dbReference type="GO" id="GO:0004222">
    <property type="term" value="F:metalloendopeptidase activity"/>
    <property type="evidence" value="ECO:0007669"/>
    <property type="project" value="InterPro"/>
</dbReference>
<dbReference type="SUPFAM" id="SSF55486">
    <property type="entry name" value="Metalloproteases ('zincins'), catalytic domain"/>
    <property type="match status" value="1"/>
</dbReference>